<keyword evidence="1" id="KW-0472">Membrane</keyword>
<protein>
    <recommendedName>
        <fullName evidence="4">Transmembrane protein</fullName>
    </recommendedName>
</protein>
<sequence length="52" mass="5919">MTHCTQEMLQTRTAAVVSGNAIVLSFKSRVSPLFISFSFFALVVLFFSFFFF</sequence>
<keyword evidence="1" id="KW-0812">Transmembrane</keyword>
<gene>
    <name evidence="2" type="ORF">RchiOBHm_Chr6g0273551</name>
</gene>
<keyword evidence="3" id="KW-1185">Reference proteome</keyword>
<evidence type="ECO:0008006" key="4">
    <source>
        <dbReference type="Google" id="ProtNLM"/>
    </source>
</evidence>
<dbReference type="Proteomes" id="UP000238479">
    <property type="component" value="Chromosome 6"/>
</dbReference>
<dbReference type="Gramene" id="PRQ24540">
    <property type="protein sequence ID" value="PRQ24540"/>
    <property type="gene ID" value="RchiOBHm_Chr6g0273551"/>
</dbReference>
<feature type="transmembrane region" description="Helical" evidence="1">
    <location>
        <begin position="33"/>
        <end position="51"/>
    </location>
</feature>
<dbReference type="EMBL" id="PDCK01000044">
    <property type="protein sequence ID" value="PRQ24540.1"/>
    <property type="molecule type" value="Genomic_DNA"/>
</dbReference>
<keyword evidence="1" id="KW-1133">Transmembrane helix</keyword>
<evidence type="ECO:0000313" key="2">
    <source>
        <dbReference type="EMBL" id="PRQ24540.1"/>
    </source>
</evidence>
<evidence type="ECO:0000256" key="1">
    <source>
        <dbReference type="SAM" id="Phobius"/>
    </source>
</evidence>
<dbReference type="AlphaFoldDB" id="A0A2P6PRI0"/>
<name>A0A2P6PRI0_ROSCH</name>
<evidence type="ECO:0000313" key="3">
    <source>
        <dbReference type="Proteomes" id="UP000238479"/>
    </source>
</evidence>
<reference evidence="2 3" key="1">
    <citation type="journal article" date="2018" name="Nat. Genet.">
        <title>The Rosa genome provides new insights in the design of modern roses.</title>
        <authorList>
            <person name="Bendahmane M."/>
        </authorList>
    </citation>
    <scope>NUCLEOTIDE SEQUENCE [LARGE SCALE GENOMIC DNA]</scope>
    <source>
        <strain evidence="3">cv. Old Blush</strain>
    </source>
</reference>
<proteinExistence type="predicted"/>
<comment type="caution">
    <text evidence="2">The sequence shown here is derived from an EMBL/GenBank/DDBJ whole genome shotgun (WGS) entry which is preliminary data.</text>
</comment>
<accession>A0A2P6PRI0</accession>
<organism evidence="2 3">
    <name type="scientific">Rosa chinensis</name>
    <name type="common">China rose</name>
    <dbReference type="NCBI Taxonomy" id="74649"/>
    <lineage>
        <taxon>Eukaryota</taxon>
        <taxon>Viridiplantae</taxon>
        <taxon>Streptophyta</taxon>
        <taxon>Embryophyta</taxon>
        <taxon>Tracheophyta</taxon>
        <taxon>Spermatophyta</taxon>
        <taxon>Magnoliopsida</taxon>
        <taxon>eudicotyledons</taxon>
        <taxon>Gunneridae</taxon>
        <taxon>Pentapetalae</taxon>
        <taxon>rosids</taxon>
        <taxon>fabids</taxon>
        <taxon>Rosales</taxon>
        <taxon>Rosaceae</taxon>
        <taxon>Rosoideae</taxon>
        <taxon>Rosoideae incertae sedis</taxon>
        <taxon>Rosa</taxon>
    </lineage>
</organism>